<sequence>MNRHIQTGSLTYRYLEDLLGVVQELDPDGYLTAPRRLGSGGAQSGLQGGDPVAVGGPQPLGCGRGPKKKEKEEEKEKKEKNTKPQRQSLRQQTADCRRLNTLDREQKLRDIDPMPADWTWTTIGYGKPECLWADIGTYRLYARDGVHKEPPQRDVDEQFIARLNASCPNVGRGVCTEEEEEEAMAERDRRVCWNKRPAAVRTVESLTIFHKRLKSLEAMQSPESRPHTLHAIGWGLPTAKVDAQKPPNKCTNSSRRRHTHADSRAPVRYHGMISREEADQLLNQAEGSYLIRESQRQAGTYTLALRCFQYTEEEEEMVVVEENGPLHGPRAIVLFRNQTKNFRLYHDGKHFVAEKRFESIHDLVTDGLITLYIETKAAEYIAKMTINPIYEHVGYTTLSLEPTLKKQLPPRSPPNQPDGAAPARDRRATEERPRALRYKLLPEDHAPVSACPPSIAISLVPPPVAVRPYTPALELSSGRVGLGVWGAVKENHRDGVWVRTRTAVRLLVTSDVDAKGLLLSLPLLGFCFSQFTLEWHFSKSE</sequence>
<keyword evidence="2" id="KW-0727">SH2 domain</keyword>
<dbReference type="InterPro" id="IPR036860">
    <property type="entry name" value="SH2_dom_sf"/>
</dbReference>
<reference evidence="5" key="1">
    <citation type="journal article" date="2023" name="Front. Mar. Sci.">
        <title>A new Merluccius polli reference genome to investigate the effects of global change in West African waters.</title>
        <authorList>
            <person name="Mateo J.L."/>
            <person name="Blanco-Fernandez C."/>
            <person name="Garcia-Vazquez E."/>
            <person name="Machado-Schiaffino G."/>
        </authorList>
    </citation>
    <scope>NUCLEOTIDE SEQUENCE</scope>
    <source>
        <strain evidence="5">C29</strain>
        <tissue evidence="5">Fin</tissue>
    </source>
</reference>
<dbReference type="AlphaFoldDB" id="A0AA47NWZ3"/>
<evidence type="ECO:0000256" key="3">
    <source>
        <dbReference type="SAM" id="MobiDB-lite"/>
    </source>
</evidence>
<evidence type="ECO:0000259" key="4">
    <source>
        <dbReference type="PROSITE" id="PS50001"/>
    </source>
</evidence>
<keyword evidence="6" id="KW-1185">Reference proteome</keyword>
<dbReference type="PROSITE" id="PS50001">
    <property type="entry name" value="SH2"/>
    <property type="match status" value="1"/>
</dbReference>
<accession>A0AA47NWZ3</accession>
<organism evidence="5 6">
    <name type="scientific">Merluccius polli</name>
    <name type="common">Benguela hake</name>
    <name type="synonym">Merluccius cadenati</name>
    <dbReference type="NCBI Taxonomy" id="89951"/>
    <lineage>
        <taxon>Eukaryota</taxon>
        <taxon>Metazoa</taxon>
        <taxon>Chordata</taxon>
        <taxon>Craniata</taxon>
        <taxon>Vertebrata</taxon>
        <taxon>Euteleostomi</taxon>
        <taxon>Actinopterygii</taxon>
        <taxon>Neopterygii</taxon>
        <taxon>Teleostei</taxon>
        <taxon>Neoteleostei</taxon>
        <taxon>Acanthomorphata</taxon>
        <taxon>Zeiogadaria</taxon>
        <taxon>Gadariae</taxon>
        <taxon>Gadiformes</taxon>
        <taxon>Gadoidei</taxon>
        <taxon>Merlucciidae</taxon>
        <taxon>Merluccius</taxon>
    </lineage>
</organism>
<evidence type="ECO:0000313" key="5">
    <source>
        <dbReference type="EMBL" id="KAK0139087.1"/>
    </source>
</evidence>
<proteinExistence type="predicted"/>
<dbReference type="Proteomes" id="UP001174136">
    <property type="component" value="Unassembled WGS sequence"/>
</dbReference>
<feature type="compositionally biased region" description="Basic and acidic residues" evidence="3">
    <location>
        <begin position="69"/>
        <end position="82"/>
    </location>
</feature>
<name>A0AA47NWZ3_MERPO</name>
<dbReference type="Pfam" id="PF00017">
    <property type="entry name" value="SH2"/>
    <property type="match status" value="1"/>
</dbReference>
<dbReference type="GO" id="GO:0005096">
    <property type="term" value="F:GTPase activator activity"/>
    <property type="evidence" value="ECO:0007669"/>
    <property type="project" value="UniProtKB-KW"/>
</dbReference>
<keyword evidence="1" id="KW-0343">GTPase activation</keyword>
<evidence type="ECO:0000313" key="6">
    <source>
        <dbReference type="Proteomes" id="UP001174136"/>
    </source>
</evidence>
<dbReference type="Gene3D" id="3.30.505.10">
    <property type="entry name" value="SH2 domain"/>
    <property type="match status" value="1"/>
</dbReference>
<dbReference type="PANTHER" id="PTHR46075">
    <property type="entry name" value="CHIMERIN FAMILY MEMBER"/>
    <property type="match status" value="1"/>
</dbReference>
<comment type="caution">
    <text evidence="5">The sequence shown here is derived from an EMBL/GenBank/DDBJ whole genome shotgun (WGS) entry which is preliminary data.</text>
</comment>
<dbReference type="SMART" id="SM00252">
    <property type="entry name" value="SH2"/>
    <property type="match status" value="1"/>
</dbReference>
<feature type="compositionally biased region" description="Polar residues" evidence="3">
    <location>
        <begin position="84"/>
        <end position="94"/>
    </location>
</feature>
<feature type="region of interest" description="Disordered" evidence="3">
    <location>
        <begin position="404"/>
        <end position="430"/>
    </location>
</feature>
<feature type="region of interest" description="Disordered" evidence="3">
    <location>
        <begin position="240"/>
        <end position="262"/>
    </location>
</feature>
<evidence type="ECO:0000256" key="2">
    <source>
        <dbReference type="PROSITE-ProRule" id="PRU00191"/>
    </source>
</evidence>
<dbReference type="EMBL" id="JAOPHQ010004553">
    <property type="protein sequence ID" value="KAK0139087.1"/>
    <property type="molecule type" value="Genomic_DNA"/>
</dbReference>
<evidence type="ECO:0000256" key="1">
    <source>
        <dbReference type="ARBA" id="ARBA00022468"/>
    </source>
</evidence>
<feature type="region of interest" description="Disordered" evidence="3">
    <location>
        <begin position="33"/>
        <end position="101"/>
    </location>
</feature>
<feature type="compositionally biased region" description="Gly residues" evidence="3">
    <location>
        <begin position="38"/>
        <end position="48"/>
    </location>
</feature>
<dbReference type="SUPFAM" id="SSF55550">
    <property type="entry name" value="SH2 domain"/>
    <property type="match status" value="1"/>
</dbReference>
<dbReference type="InterPro" id="IPR051854">
    <property type="entry name" value="Rho-type_GAP"/>
</dbReference>
<gene>
    <name evidence="5" type="primary">CHN1_2</name>
    <name evidence="5" type="ORF">N1851_024362</name>
</gene>
<feature type="domain" description="SH2" evidence="4">
    <location>
        <begin position="268"/>
        <end position="364"/>
    </location>
</feature>
<protein>
    <submittedName>
        <fullName evidence="5">N-chimaerin</fullName>
    </submittedName>
</protein>
<dbReference type="PANTHER" id="PTHR46075:SF1">
    <property type="entry name" value="N-CHIMAERIN"/>
    <property type="match status" value="1"/>
</dbReference>
<dbReference type="InterPro" id="IPR000980">
    <property type="entry name" value="SH2"/>
</dbReference>